<organism evidence="4 5">
    <name type="scientific">Nocardioides simplex</name>
    <name type="common">Arthrobacter simplex</name>
    <dbReference type="NCBI Taxonomy" id="2045"/>
    <lineage>
        <taxon>Bacteria</taxon>
        <taxon>Bacillati</taxon>
        <taxon>Actinomycetota</taxon>
        <taxon>Actinomycetes</taxon>
        <taxon>Propionibacteriales</taxon>
        <taxon>Nocardioidaceae</taxon>
        <taxon>Pimelobacter</taxon>
    </lineage>
</organism>
<accession>A0A0A1DFI6</accession>
<evidence type="ECO:0000256" key="2">
    <source>
        <dbReference type="ARBA" id="ARBA00022857"/>
    </source>
</evidence>
<dbReference type="FunFam" id="3.40.605.10:FF:000012">
    <property type="entry name" value="NAD-dependent succinate-semialdehyde dehydrogenase"/>
    <property type="match status" value="1"/>
</dbReference>
<dbReference type="OrthoDB" id="6882680at2"/>
<dbReference type="InterPro" id="IPR016161">
    <property type="entry name" value="Ald_DH/histidinol_DH"/>
</dbReference>
<dbReference type="RefSeq" id="WP_038676570.1">
    <property type="nucleotide sequence ID" value="NZ_BJMC01000005.1"/>
</dbReference>
<dbReference type="GO" id="GO:0004777">
    <property type="term" value="F:succinate-semialdehyde dehydrogenase (NAD+) activity"/>
    <property type="evidence" value="ECO:0007669"/>
    <property type="project" value="UniProtKB-EC"/>
</dbReference>
<evidence type="ECO:0000313" key="4">
    <source>
        <dbReference type="EMBL" id="AIY16006.1"/>
    </source>
</evidence>
<keyword evidence="3 4" id="KW-0560">Oxidoreductase</keyword>
<dbReference type="InterPro" id="IPR015590">
    <property type="entry name" value="Aldehyde_DH_dom"/>
</dbReference>
<dbReference type="CDD" id="cd07100">
    <property type="entry name" value="ALDH_SSADH1_GabD1"/>
    <property type="match status" value="1"/>
</dbReference>
<dbReference type="PANTHER" id="PTHR43217">
    <property type="entry name" value="SUCCINATE SEMIALDEHYDE DEHYDROGENASE [NAD(P)+] SAD"/>
    <property type="match status" value="1"/>
</dbReference>
<dbReference type="PANTHER" id="PTHR43217:SF2">
    <property type="entry name" value="SUCCINATE-SEMIALDEHYDE DEHYDROGENASE [NADP(+)]"/>
    <property type="match status" value="1"/>
</dbReference>
<dbReference type="KEGG" id="psim:KR76_03170"/>
<dbReference type="Gene3D" id="3.40.605.10">
    <property type="entry name" value="Aldehyde Dehydrogenase, Chain A, domain 1"/>
    <property type="match status" value="1"/>
</dbReference>
<keyword evidence="2" id="KW-0521">NADP</keyword>
<dbReference type="GO" id="GO:0004030">
    <property type="term" value="F:aldehyde dehydrogenase [NAD(P)+] activity"/>
    <property type="evidence" value="ECO:0007669"/>
    <property type="project" value="InterPro"/>
</dbReference>
<dbReference type="Gene3D" id="3.40.309.10">
    <property type="entry name" value="Aldehyde Dehydrogenase, Chain A, domain 2"/>
    <property type="match status" value="1"/>
</dbReference>
<gene>
    <name evidence="4" type="ORF">KR76_03170</name>
</gene>
<dbReference type="GeneID" id="96607975"/>
<dbReference type="EC" id="1.2.1.24" evidence="4"/>
<sequence>MYATVNPATGELVESFDAATDADVEAALSGVAGSFAAWSGRPLAERAAIVHRVADLFEERADELAAIITLEMGKRLEESRGEIDIVAAIFRYYADNGATFLADQELTIEGGRALVQKRPIGAVLGIMPWNYPYYQVARFAAPNLVLGNTIVLKHAPSCPRTALAIARVMADAGVPEDVYVNLLATNEQVATMIDDPRIQGVSLTGSERAGAAVAARAGQNLKKVVLELGGSDPMIVLDSADIAATAREAAASRMGNMGQACNAPKRMIVLADLYDDFVAGLVAAMGELVPGDPTDPATTLAPLSSLAAADRLVDQLERAVAQGATVHTGGGRVDRPGAFVEPTVLTDVAPGTDAYREELFGPVAIVFRAGSEEEAVALANDTPFGLGSSVFSTDLERAQRVADRIDAGMVYLNMAGGSQPDLPFGGTKRSGIGRELGPVGMDEFANHRVLRIPAS</sequence>
<evidence type="ECO:0000313" key="5">
    <source>
        <dbReference type="Proteomes" id="UP000030300"/>
    </source>
</evidence>
<evidence type="ECO:0000256" key="3">
    <source>
        <dbReference type="ARBA" id="ARBA00023002"/>
    </source>
</evidence>
<dbReference type="EMBL" id="CP009896">
    <property type="protein sequence ID" value="AIY16006.1"/>
    <property type="molecule type" value="Genomic_DNA"/>
</dbReference>
<name>A0A0A1DFI6_NOCSI</name>
<dbReference type="InterPro" id="IPR016163">
    <property type="entry name" value="Ald_DH_C"/>
</dbReference>
<dbReference type="Proteomes" id="UP000030300">
    <property type="component" value="Chromosome"/>
</dbReference>
<dbReference type="SUPFAM" id="SSF53720">
    <property type="entry name" value="ALDH-like"/>
    <property type="match status" value="1"/>
</dbReference>
<comment type="similarity">
    <text evidence="1">Belongs to the aldehyde dehydrogenase family.</text>
</comment>
<dbReference type="HOGENOM" id="CLU_005391_1_0_11"/>
<keyword evidence="5" id="KW-1185">Reference proteome</keyword>
<dbReference type="STRING" id="2045.KR76_03170"/>
<protein>
    <submittedName>
        <fullName evidence="4">Succinate-semialdehyde dehydrogenase [NAD]</fullName>
        <ecNumber evidence="4">1.2.1.24</ecNumber>
    </submittedName>
</protein>
<dbReference type="eggNOG" id="COG1012">
    <property type="taxonomic scope" value="Bacteria"/>
</dbReference>
<dbReference type="InterPro" id="IPR044148">
    <property type="entry name" value="ALDH_GabD1-like"/>
</dbReference>
<dbReference type="Pfam" id="PF00171">
    <property type="entry name" value="Aldedh"/>
    <property type="match status" value="1"/>
</dbReference>
<dbReference type="InterPro" id="IPR047110">
    <property type="entry name" value="GABD/Sad-like"/>
</dbReference>
<evidence type="ECO:0000256" key="1">
    <source>
        <dbReference type="ARBA" id="ARBA00009986"/>
    </source>
</evidence>
<dbReference type="InterPro" id="IPR016162">
    <property type="entry name" value="Ald_DH_N"/>
</dbReference>
<dbReference type="FunFam" id="3.40.309.10:FF:000009">
    <property type="entry name" value="Aldehyde dehydrogenase A"/>
    <property type="match status" value="1"/>
</dbReference>
<dbReference type="AlphaFoldDB" id="A0A0A1DFI6"/>
<reference evidence="4 5" key="1">
    <citation type="journal article" date="2015" name="Genome Announc.">
        <title>Complete Genome Sequence of Steroid-Transforming Nocardioides simplex VKM Ac-2033D.</title>
        <authorList>
            <person name="Shtratnikova V.Y."/>
            <person name="Schelkunov M.I."/>
            <person name="Pekov Y.A."/>
            <person name="Fokina V.V."/>
            <person name="Logacheva M.D."/>
            <person name="Sokolov S.L."/>
            <person name="Bragin E.Y."/>
            <person name="Ashapkin V.V."/>
            <person name="Donova M.V."/>
        </authorList>
    </citation>
    <scope>NUCLEOTIDE SEQUENCE [LARGE SCALE GENOMIC DNA]</scope>
    <source>
        <strain evidence="4 5">VKM Ac-2033D</strain>
    </source>
</reference>
<proteinExistence type="inferred from homology"/>